<feature type="transmembrane region" description="Helical" evidence="4">
    <location>
        <begin position="128"/>
        <end position="149"/>
    </location>
</feature>
<evidence type="ECO:0000256" key="1">
    <source>
        <dbReference type="ARBA" id="ARBA00023015"/>
    </source>
</evidence>
<feature type="transmembrane region" description="Helical" evidence="4">
    <location>
        <begin position="155"/>
        <end position="176"/>
    </location>
</feature>
<name>A0A369LMD9_9ACTN</name>
<dbReference type="PRINTS" id="PR00038">
    <property type="entry name" value="HTHLUXR"/>
</dbReference>
<dbReference type="GO" id="GO:0006355">
    <property type="term" value="P:regulation of DNA-templated transcription"/>
    <property type="evidence" value="ECO:0007669"/>
    <property type="project" value="InterPro"/>
</dbReference>
<keyword evidence="2" id="KW-0238">DNA-binding</keyword>
<dbReference type="PANTHER" id="PTHR44688:SF16">
    <property type="entry name" value="DNA-BINDING TRANSCRIPTIONAL ACTIVATOR DEVR_DOSR"/>
    <property type="match status" value="1"/>
</dbReference>
<dbReference type="CDD" id="cd06170">
    <property type="entry name" value="LuxR_C_like"/>
    <property type="match status" value="1"/>
</dbReference>
<organism evidence="6 7">
    <name type="scientific">Slackia isoflavoniconvertens</name>
    <dbReference type="NCBI Taxonomy" id="572010"/>
    <lineage>
        <taxon>Bacteria</taxon>
        <taxon>Bacillati</taxon>
        <taxon>Actinomycetota</taxon>
        <taxon>Coriobacteriia</taxon>
        <taxon>Eggerthellales</taxon>
        <taxon>Eggerthellaceae</taxon>
        <taxon>Slackia</taxon>
    </lineage>
</organism>
<protein>
    <submittedName>
        <fullName evidence="6">Helix-turn-helix transcriptional regulator</fullName>
    </submittedName>
</protein>
<comment type="caution">
    <text evidence="6">The sequence shown here is derived from an EMBL/GenBank/DDBJ whole genome shotgun (WGS) entry which is preliminary data.</text>
</comment>
<dbReference type="Pfam" id="PF00196">
    <property type="entry name" value="GerE"/>
    <property type="match status" value="1"/>
</dbReference>
<feature type="transmembrane region" description="Helical" evidence="4">
    <location>
        <begin position="269"/>
        <end position="289"/>
    </location>
</feature>
<evidence type="ECO:0000256" key="3">
    <source>
        <dbReference type="ARBA" id="ARBA00023163"/>
    </source>
</evidence>
<feature type="transmembrane region" description="Helical" evidence="4">
    <location>
        <begin position="103"/>
        <end position="121"/>
    </location>
</feature>
<dbReference type="Proteomes" id="UP000253975">
    <property type="component" value="Unassembled WGS sequence"/>
</dbReference>
<dbReference type="Gene3D" id="1.10.10.10">
    <property type="entry name" value="Winged helix-like DNA-binding domain superfamily/Winged helix DNA-binding domain"/>
    <property type="match status" value="1"/>
</dbReference>
<keyword evidence="3" id="KW-0804">Transcription</keyword>
<evidence type="ECO:0000313" key="7">
    <source>
        <dbReference type="Proteomes" id="UP000253975"/>
    </source>
</evidence>
<dbReference type="EMBL" id="PPTO01000002">
    <property type="protein sequence ID" value="RDB60751.1"/>
    <property type="molecule type" value="Genomic_DNA"/>
</dbReference>
<gene>
    <name evidence="6" type="ORF">C1881_01750</name>
</gene>
<dbReference type="SUPFAM" id="SSF46894">
    <property type="entry name" value="C-terminal effector domain of the bipartite response regulators"/>
    <property type="match status" value="1"/>
</dbReference>
<dbReference type="PANTHER" id="PTHR44688">
    <property type="entry name" value="DNA-BINDING TRANSCRIPTIONAL ACTIVATOR DEVR_DOSR"/>
    <property type="match status" value="1"/>
</dbReference>
<feature type="domain" description="HTH luxR-type" evidence="5">
    <location>
        <begin position="425"/>
        <end position="490"/>
    </location>
</feature>
<proteinExistence type="predicted"/>
<reference evidence="6 7" key="1">
    <citation type="journal article" date="2018" name="Elife">
        <title>Discovery and characterization of a prevalent human gut bacterial enzyme sufficient for the inactivation of a family of plant toxins.</title>
        <authorList>
            <person name="Koppel N."/>
            <person name="Bisanz J.E."/>
            <person name="Pandelia M.E."/>
            <person name="Turnbaugh P.J."/>
            <person name="Balskus E.P."/>
        </authorList>
    </citation>
    <scope>NUCLEOTIDE SEQUENCE [LARGE SCALE GENOMIC DNA]</scope>
    <source>
        <strain evidence="6 7">OB21 GAM31</strain>
    </source>
</reference>
<dbReference type="AlphaFoldDB" id="A0A369LMD9"/>
<evidence type="ECO:0000256" key="4">
    <source>
        <dbReference type="SAM" id="Phobius"/>
    </source>
</evidence>
<sequence length="491" mass="53504">MTKELLLALLPTSMGLMLARTGMIVGAYGSYMGTDAGIYTDGASFISLVPLLILMVALGLTDKIIPKRAIFHSTNLCIALEAIGIAAVALIEAHAPGFTVARMAASTLVTASAWICMFYWLRRCRGASCTTAIIVVLGAMIASETILYVFSFIPRMVHCLIFAMAVLAQYAAIAAARRKPLPAEIDIKSTSRGYFHFAQKNADSVRFLGIIAIGSFLMSIAIGFLKGFPDGDAIPFTHVTRLLYALLIDGVFIGLLWGTIKGKKNTMTIGTWVVMQGLGSIALLLFALFPDHLDIGAVFGNAMNVTMTGFILYLIIAFSSYGHRDAYYYAIAGWGVFIFPRSLVRVTSIALYAQFPSTSLPTALCGGLLLISAQFIFLQFLMLERDETAATKATAISVQRLLGIKDEAAPGTEMRKAIVRESAQEMQKQFMLSDRETEVLTLYAMGLTQAKIAEELCIAPGTAHTHVKRIYSKTDLHSRQALLDYIERYTD</sequence>
<keyword evidence="4" id="KW-0472">Membrane</keyword>
<feature type="transmembrane region" description="Helical" evidence="4">
    <location>
        <begin position="37"/>
        <end position="58"/>
    </location>
</feature>
<keyword evidence="4" id="KW-1133">Transmembrane helix</keyword>
<feature type="transmembrane region" description="Helical" evidence="4">
    <location>
        <begin position="359"/>
        <end position="383"/>
    </location>
</feature>
<evidence type="ECO:0000259" key="5">
    <source>
        <dbReference type="PROSITE" id="PS50043"/>
    </source>
</evidence>
<accession>A0A369LMD9</accession>
<feature type="transmembrane region" description="Helical" evidence="4">
    <location>
        <begin position="70"/>
        <end position="91"/>
    </location>
</feature>
<keyword evidence="4" id="KW-0812">Transmembrane</keyword>
<feature type="transmembrane region" description="Helical" evidence="4">
    <location>
        <begin position="207"/>
        <end position="227"/>
    </location>
</feature>
<keyword evidence="1" id="KW-0805">Transcription regulation</keyword>
<feature type="transmembrane region" description="Helical" evidence="4">
    <location>
        <begin position="239"/>
        <end position="257"/>
    </location>
</feature>
<dbReference type="SMART" id="SM00421">
    <property type="entry name" value="HTH_LUXR"/>
    <property type="match status" value="1"/>
</dbReference>
<evidence type="ECO:0000256" key="2">
    <source>
        <dbReference type="ARBA" id="ARBA00023125"/>
    </source>
</evidence>
<dbReference type="InterPro" id="IPR016032">
    <property type="entry name" value="Sig_transdc_resp-reg_C-effctor"/>
</dbReference>
<dbReference type="InterPro" id="IPR000792">
    <property type="entry name" value="Tscrpt_reg_LuxR_C"/>
</dbReference>
<dbReference type="GO" id="GO:0003677">
    <property type="term" value="F:DNA binding"/>
    <property type="evidence" value="ECO:0007669"/>
    <property type="project" value="UniProtKB-KW"/>
</dbReference>
<dbReference type="PROSITE" id="PS50043">
    <property type="entry name" value="HTH_LUXR_2"/>
    <property type="match status" value="1"/>
</dbReference>
<feature type="transmembrane region" description="Helical" evidence="4">
    <location>
        <begin position="328"/>
        <end position="353"/>
    </location>
</feature>
<feature type="transmembrane region" description="Helical" evidence="4">
    <location>
        <begin position="295"/>
        <end position="316"/>
    </location>
</feature>
<dbReference type="InterPro" id="IPR036388">
    <property type="entry name" value="WH-like_DNA-bd_sf"/>
</dbReference>
<evidence type="ECO:0000313" key="6">
    <source>
        <dbReference type="EMBL" id="RDB60751.1"/>
    </source>
</evidence>